<sequence>MAFAEVSKTCCVITGASRGFGRATAFALAHAFAESGCNSHFILLSRDEKKLQETRNGIMELDSYAKVHTVVADLGEMKTLEETVNNAFSKVEPNQVSHAILLNNAGSIGDISNRIKDMTNIRAESLQDYFNLNISSPMFLISKFLKRFEGSSCTVINVSSLMAVESFSHFSLYCTGKAARDMMCQVLAKEEVWFVIVLIFPSFVHC</sequence>
<gene>
    <name evidence="5" type="ORF">P5673_017523</name>
</gene>
<evidence type="ECO:0000256" key="1">
    <source>
        <dbReference type="ARBA" id="ARBA00004496"/>
    </source>
</evidence>
<dbReference type="PANTHER" id="PTHR44085:SF2">
    <property type="entry name" value="SEPIAPTERIN REDUCTASE"/>
    <property type="match status" value="1"/>
</dbReference>
<dbReference type="Proteomes" id="UP001249851">
    <property type="component" value="Unassembled WGS sequence"/>
</dbReference>
<protein>
    <submittedName>
        <fullName evidence="5">Sepiapterin reductase</fullName>
    </submittedName>
</protein>
<evidence type="ECO:0000256" key="2">
    <source>
        <dbReference type="ARBA" id="ARBA00022490"/>
    </source>
</evidence>
<dbReference type="GO" id="GO:0005737">
    <property type="term" value="C:cytoplasm"/>
    <property type="evidence" value="ECO:0007669"/>
    <property type="project" value="UniProtKB-SubCell"/>
</dbReference>
<comment type="subcellular location">
    <subcellularLocation>
        <location evidence="1">Cytoplasm</location>
    </subcellularLocation>
</comment>
<dbReference type="EMBL" id="JARQWQ010000038">
    <property type="protein sequence ID" value="KAK2559945.1"/>
    <property type="molecule type" value="Genomic_DNA"/>
</dbReference>
<dbReference type="InterPro" id="IPR051721">
    <property type="entry name" value="Biopterin_syn/organic_redct"/>
</dbReference>
<dbReference type="GO" id="GO:0004757">
    <property type="term" value="F:sepiapterin reductase (NADP+) activity"/>
    <property type="evidence" value="ECO:0007669"/>
    <property type="project" value="TreeGrafter"/>
</dbReference>
<reference evidence="5" key="1">
    <citation type="journal article" date="2023" name="G3 (Bethesda)">
        <title>Whole genome assembly and annotation of the endangered Caribbean coral Acropora cervicornis.</title>
        <authorList>
            <person name="Selwyn J.D."/>
            <person name="Vollmer S.V."/>
        </authorList>
    </citation>
    <scope>NUCLEOTIDE SEQUENCE</scope>
    <source>
        <strain evidence="5">K2</strain>
    </source>
</reference>
<dbReference type="AlphaFoldDB" id="A0AAD9QFI4"/>
<dbReference type="SUPFAM" id="SSF51735">
    <property type="entry name" value="NAD(P)-binding Rossmann-fold domains"/>
    <property type="match status" value="1"/>
</dbReference>
<dbReference type="PANTHER" id="PTHR44085">
    <property type="entry name" value="SEPIAPTERIN REDUCTASE"/>
    <property type="match status" value="1"/>
</dbReference>
<keyword evidence="2" id="KW-0963">Cytoplasm</keyword>
<evidence type="ECO:0000256" key="3">
    <source>
        <dbReference type="ARBA" id="ARBA00022857"/>
    </source>
</evidence>
<comment type="caution">
    <text evidence="5">The sequence shown here is derived from an EMBL/GenBank/DDBJ whole genome shotgun (WGS) entry which is preliminary data.</text>
</comment>
<dbReference type="Gene3D" id="3.40.50.720">
    <property type="entry name" value="NAD(P)-binding Rossmann-like Domain"/>
    <property type="match status" value="1"/>
</dbReference>
<keyword evidence="6" id="KW-1185">Reference proteome</keyword>
<dbReference type="InterPro" id="IPR036291">
    <property type="entry name" value="NAD(P)-bd_dom_sf"/>
</dbReference>
<name>A0AAD9QFI4_ACRCE</name>
<dbReference type="InterPro" id="IPR002347">
    <property type="entry name" value="SDR_fam"/>
</dbReference>
<dbReference type="GO" id="GO:0006729">
    <property type="term" value="P:tetrahydrobiopterin biosynthetic process"/>
    <property type="evidence" value="ECO:0007669"/>
    <property type="project" value="TreeGrafter"/>
</dbReference>
<keyword evidence="3" id="KW-0521">NADP</keyword>
<accession>A0AAD9QFI4</accession>
<evidence type="ECO:0000256" key="4">
    <source>
        <dbReference type="ARBA" id="ARBA00023002"/>
    </source>
</evidence>
<evidence type="ECO:0000313" key="5">
    <source>
        <dbReference type="EMBL" id="KAK2559945.1"/>
    </source>
</evidence>
<organism evidence="5 6">
    <name type="scientific">Acropora cervicornis</name>
    <name type="common">Staghorn coral</name>
    <dbReference type="NCBI Taxonomy" id="6130"/>
    <lineage>
        <taxon>Eukaryota</taxon>
        <taxon>Metazoa</taxon>
        <taxon>Cnidaria</taxon>
        <taxon>Anthozoa</taxon>
        <taxon>Hexacorallia</taxon>
        <taxon>Scleractinia</taxon>
        <taxon>Astrocoeniina</taxon>
        <taxon>Acroporidae</taxon>
        <taxon>Acropora</taxon>
    </lineage>
</organism>
<evidence type="ECO:0000313" key="6">
    <source>
        <dbReference type="Proteomes" id="UP001249851"/>
    </source>
</evidence>
<dbReference type="PRINTS" id="PR00081">
    <property type="entry name" value="GDHRDH"/>
</dbReference>
<keyword evidence="4" id="KW-0560">Oxidoreductase</keyword>
<dbReference type="Pfam" id="PF00106">
    <property type="entry name" value="adh_short"/>
    <property type="match status" value="1"/>
</dbReference>
<reference evidence="5" key="2">
    <citation type="journal article" date="2023" name="Science">
        <title>Genomic signatures of disease resistance in endangered staghorn corals.</title>
        <authorList>
            <person name="Vollmer S.V."/>
            <person name="Selwyn J.D."/>
            <person name="Despard B.A."/>
            <person name="Roesel C.L."/>
        </authorList>
    </citation>
    <scope>NUCLEOTIDE SEQUENCE</scope>
    <source>
        <strain evidence="5">K2</strain>
    </source>
</reference>
<proteinExistence type="predicted"/>